<dbReference type="InterPro" id="IPR012337">
    <property type="entry name" value="RNaseH-like_sf"/>
</dbReference>
<dbReference type="Pfam" id="PF00075">
    <property type="entry name" value="RNase_H"/>
    <property type="match status" value="1"/>
</dbReference>
<protein>
    <submittedName>
        <fullName evidence="3">Ribonuclease HI</fullName>
    </submittedName>
</protein>
<keyword evidence="4" id="KW-1185">Reference proteome</keyword>
<comment type="caution">
    <text evidence="3">The sequence shown here is derived from an EMBL/GenBank/DDBJ whole genome shotgun (WGS) entry which is preliminary data.</text>
</comment>
<accession>G9WJS1</accession>
<dbReference type="Gene3D" id="3.30.420.10">
    <property type="entry name" value="Ribonuclease H-like superfamily/Ribonuclease H"/>
    <property type="match status" value="1"/>
</dbReference>
<dbReference type="EMBL" id="AFVZ01000001">
    <property type="protein sequence ID" value="EHN59270.1"/>
    <property type="molecule type" value="Genomic_DNA"/>
</dbReference>
<dbReference type="GO" id="GO:0003676">
    <property type="term" value="F:nucleic acid binding"/>
    <property type="evidence" value="ECO:0007669"/>
    <property type="project" value="InterPro"/>
</dbReference>
<dbReference type="PROSITE" id="PS50879">
    <property type="entry name" value="RNASE_H_1"/>
    <property type="match status" value="1"/>
</dbReference>
<dbReference type="HOGENOM" id="CLU_030894_6_3_9"/>
<dbReference type="InterPro" id="IPR022892">
    <property type="entry name" value="RNaseHI"/>
</dbReference>
<dbReference type="AlphaFoldDB" id="G9WJS1"/>
<comment type="subunit">
    <text evidence="1">Monomer.</text>
</comment>
<evidence type="ECO:0000313" key="4">
    <source>
        <dbReference type="Proteomes" id="UP000004959"/>
    </source>
</evidence>
<dbReference type="InterPro" id="IPR002156">
    <property type="entry name" value="RNaseH_domain"/>
</dbReference>
<evidence type="ECO:0000259" key="2">
    <source>
        <dbReference type="PROSITE" id="PS50879"/>
    </source>
</evidence>
<dbReference type="InterPro" id="IPR036397">
    <property type="entry name" value="RNaseH_sf"/>
</dbReference>
<dbReference type="Proteomes" id="UP000004959">
    <property type="component" value="Chromosome"/>
</dbReference>
<feature type="domain" description="RNase H type-1" evidence="2">
    <location>
        <begin position="2"/>
        <end position="155"/>
    </location>
</feature>
<dbReference type="SUPFAM" id="SSF53098">
    <property type="entry name" value="Ribonuclease H-like"/>
    <property type="match status" value="1"/>
</dbReference>
<dbReference type="STRING" id="336988.NT96_07475"/>
<dbReference type="PATRIC" id="fig|1045004.4.peg.1169"/>
<dbReference type="CDD" id="cd09278">
    <property type="entry name" value="RNase_HI_prokaryote_like"/>
    <property type="match status" value="1"/>
</dbReference>
<gene>
    <name evidence="3" type="ORF">OKIT_1172</name>
</gene>
<sequence length="158" mass="18097">MNDLQITVYTDGGNRNTGNKLGQHVKNNDLSAWAYLIKYQDQELTASGFQLGATNNAMELTAILEAFKDILSSQKLDDKPILLISDSHYVLDPMSKGWLNNWIKSGQDRPNINLWRALYPLYIKLKPRLTLKWVKGHQNTSGNIRVDDMLNSEMDRHH</sequence>
<evidence type="ECO:0000256" key="1">
    <source>
        <dbReference type="ARBA" id="ARBA00011245"/>
    </source>
</evidence>
<dbReference type="OrthoDB" id="9811552at2"/>
<dbReference type="eggNOG" id="COG0328">
    <property type="taxonomic scope" value="Bacteria"/>
</dbReference>
<reference evidence="3 4" key="1">
    <citation type="journal article" date="2012" name="PLoS ONE">
        <title>Functional divergence in the genus oenococcus as predicted by genome sequencing of the newly-described species, Oenococcus kitaharae.</title>
        <authorList>
            <person name="Borneman A.R."/>
            <person name="McCarthy J.M."/>
            <person name="Chambers P.J."/>
            <person name="Bartowsky E.J."/>
        </authorList>
    </citation>
    <scope>NUCLEOTIDE SEQUENCE [LARGE SCALE GENOMIC DNA]</scope>
    <source>
        <strain evidence="4">DSM17330</strain>
    </source>
</reference>
<proteinExistence type="predicted"/>
<name>G9WJS1_9LACO</name>
<dbReference type="RefSeq" id="WP_007746102.1">
    <property type="nucleotide sequence ID" value="NZ_CM001398.1"/>
</dbReference>
<organism evidence="3 4">
    <name type="scientific">Oenococcus kitaharae DSM 17330</name>
    <dbReference type="NCBI Taxonomy" id="1045004"/>
    <lineage>
        <taxon>Bacteria</taxon>
        <taxon>Bacillati</taxon>
        <taxon>Bacillota</taxon>
        <taxon>Bacilli</taxon>
        <taxon>Lactobacillales</taxon>
        <taxon>Lactobacillaceae</taxon>
        <taxon>Oenococcus</taxon>
    </lineage>
</organism>
<evidence type="ECO:0000313" key="3">
    <source>
        <dbReference type="EMBL" id="EHN59270.1"/>
    </source>
</evidence>
<dbReference type="GO" id="GO:0004523">
    <property type="term" value="F:RNA-DNA hybrid ribonuclease activity"/>
    <property type="evidence" value="ECO:0007669"/>
    <property type="project" value="InterPro"/>
</dbReference>